<keyword evidence="1" id="KW-0732">Signal</keyword>
<comment type="caution">
    <text evidence="2">The sequence shown here is derived from an EMBL/GenBank/DDBJ whole genome shotgun (WGS) entry which is preliminary data.</text>
</comment>
<sequence length="123" mass="13653">MLIAMARVCLYLPSSCLTHCVIHSLKGLGNILLLMWNCQPHRPSWNCRLGKDFPQKTNSGQFRCAICQVDEPPTDGSEVQSAKCANSGSFYSPTSKPWEGPFLCTSCRTKMDAMEGKRPSQPK</sequence>
<proteinExistence type="predicted"/>
<organism evidence="2 3">
    <name type="scientific">Nelumbo nucifera</name>
    <name type="common">Sacred lotus</name>
    <dbReference type="NCBI Taxonomy" id="4432"/>
    <lineage>
        <taxon>Eukaryota</taxon>
        <taxon>Viridiplantae</taxon>
        <taxon>Streptophyta</taxon>
        <taxon>Embryophyta</taxon>
        <taxon>Tracheophyta</taxon>
        <taxon>Spermatophyta</taxon>
        <taxon>Magnoliopsida</taxon>
        <taxon>Proteales</taxon>
        <taxon>Nelumbonaceae</taxon>
        <taxon>Nelumbo</taxon>
    </lineage>
</organism>
<dbReference type="EMBL" id="DUZY01000004">
    <property type="protein sequence ID" value="DAD38167.1"/>
    <property type="molecule type" value="Genomic_DNA"/>
</dbReference>
<feature type="chain" id="PRO_5032327343" evidence="1">
    <location>
        <begin position="19"/>
        <end position="123"/>
    </location>
</feature>
<evidence type="ECO:0000256" key="1">
    <source>
        <dbReference type="SAM" id="SignalP"/>
    </source>
</evidence>
<feature type="signal peptide" evidence="1">
    <location>
        <begin position="1"/>
        <end position="18"/>
    </location>
</feature>
<reference evidence="2 3" key="1">
    <citation type="journal article" date="2020" name="Mol. Biol. Evol.">
        <title>Distinct Expression and Methylation Patterns for Genes with Different Fates following a Single Whole-Genome Duplication in Flowering Plants.</title>
        <authorList>
            <person name="Shi T."/>
            <person name="Rahmani R.S."/>
            <person name="Gugger P.F."/>
            <person name="Wang M."/>
            <person name="Li H."/>
            <person name="Zhang Y."/>
            <person name="Li Z."/>
            <person name="Wang Q."/>
            <person name="Van de Peer Y."/>
            <person name="Marchal K."/>
            <person name="Chen J."/>
        </authorList>
    </citation>
    <scope>NUCLEOTIDE SEQUENCE [LARGE SCALE GENOMIC DNA]</scope>
    <source>
        <tissue evidence="2">Leaf</tissue>
    </source>
</reference>
<dbReference type="Proteomes" id="UP000607653">
    <property type="component" value="Unassembled WGS sequence"/>
</dbReference>
<protein>
    <submittedName>
        <fullName evidence="2">Uncharacterized protein</fullName>
    </submittedName>
</protein>
<name>A0A822Z073_NELNU</name>
<evidence type="ECO:0000313" key="2">
    <source>
        <dbReference type="EMBL" id="DAD38167.1"/>
    </source>
</evidence>
<evidence type="ECO:0000313" key="3">
    <source>
        <dbReference type="Proteomes" id="UP000607653"/>
    </source>
</evidence>
<gene>
    <name evidence="2" type="ORF">HUJ06_008808</name>
</gene>
<accession>A0A822Z073</accession>
<dbReference type="AlphaFoldDB" id="A0A822Z073"/>
<keyword evidence="3" id="KW-1185">Reference proteome</keyword>